<dbReference type="Pfam" id="PF02623">
    <property type="entry name" value="FliW"/>
    <property type="match status" value="1"/>
</dbReference>
<evidence type="ECO:0000256" key="3">
    <source>
        <dbReference type="ARBA" id="ARBA00022845"/>
    </source>
</evidence>
<comment type="similarity">
    <text evidence="4">Belongs to the FliW family.</text>
</comment>
<accession>A0A165Z9I9</accession>
<reference evidence="5 6" key="1">
    <citation type="submission" date="2016-04" db="EMBL/GenBank/DDBJ databases">
        <title>Draft genome sequence of Aeribacillus pallidus 8m3 from petroleum reservoir.</title>
        <authorList>
            <person name="Poltaraus A.B."/>
            <person name="Nazina T.N."/>
            <person name="Tourova T.P."/>
            <person name="Malakho S.M."/>
            <person name="Korshunova A.V."/>
            <person name="Sokolova D.S."/>
        </authorList>
    </citation>
    <scope>NUCLEOTIDE SEQUENCE [LARGE SCALE GENOMIC DNA]</scope>
    <source>
        <strain evidence="5 6">8m3</strain>
    </source>
</reference>
<protein>
    <recommendedName>
        <fullName evidence="4">Flagellar assembly factor FliW</fullName>
    </recommendedName>
</protein>
<dbReference type="Gene3D" id="2.30.290.10">
    <property type="entry name" value="BH3618-like"/>
    <property type="match status" value="1"/>
</dbReference>
<dbReference type="STRING" id="33936.AZI98_00265"/>
<keyword evidence="1 4" id="KW-0963">Cytoplasm</keyword>
<dbReference type="SUPFAM" id="SSF141457">
    <property type="entry name" value="BH3618-like"/>
    <property type="match status" value="1"/>
</dbReference>
<keyword evidence="6" id="KW-1185">Reference proteome</keyword>
<name>A0A165Z9I9_9BACI</name>
<comment type="subcellular location">
    <subcellularLocation>
        <location evidence="4">Cytoplasm</location>
    </subcellularLocation>
</comment>
<dbReference type="PANTHER" id="PTHR39190">
    <property type="entry name" value="FLAGELLAR ASSEMBLY FACTOR FLIW"/>
    <property type="match status" value="1"/>
</dbReference>
<gene>
    <name evidence="4" type="primary">fliW</name>
    <name evidence="5" type="ORF">AZI98_00265</name>
</gene>
<keyword evidence="4" id="KW-0143">Chaperone</keyword>
<keyword evidence="2 4" id="KW-1005">Bacterial flagellum biogenesis</keyword>
<keyword evidence="5" id="KW-0966">Cell projection</keyword>
<dbReference type="EMBL" id="LWBR01000001">
    <property type="protein sequence ID" value="KZN98012.1"/>
    <property type="molecule type" value="Genomic_DNA"/>
</dbReference>
<evidence type="ECO:0000313" key="6">
    <source>
        <dbReference type="Proteomes" id="UP000076476"/>
    </source>
</evidence>
<evidence type="ECO:0000256" key="1">
    <source>
        <dbReference type="ARBA" id="ARBA00022490"/>
    </source>
</evidence>
<organism evidence="5 6">
    <name type="scientific">Aeribacillus pallidus</name>
    <dbReference type="NCBI Taxonomy" id="33936"/>
    <lineage>
        <taxon>Bacteria</taxon>
        <taxon>Bacillati</taxon>
        <taxon>Bacillota</taxon>
        <taxon>Bacilli</taxon>
        <taxon>Bacillales</taxon>
        <taxon>Bacillaceae</taxon>
        <taxon>Aeribacillus</taxon>
    </lineage>
</organism>
<dbReference type="RefSeq" id="WP_063386292.1">
    <property type="nucleotide sequence ID" value="NZ_LWBR01000001.1"/>
</dbReference>
<dbReference type="OrthoDB" id="9801235at2"/>
<dbReference type="InterPro" id="IPR024046">
    <property type="entry name" value="Flagellar_assmbl_FliW_dom_sf"/>
</dbReference>
<dbReference type="AlphaFoldDB" id="A0A165Z9I9"/>
<dbReference type="GO" id="GO:0006417">
    <property type="term" value="P:regulation of translation"/>
    <property type="evidence" value="ECO:0007669"/>
    <property type="project" value="UniProtKB-KW"/>
</dbReference>
<evidence type="ECO:0000256" key="2">
    <source>
        <dbReference type="ARBA" id="ARBA00022795"/>
    </source>
</evidence>
<dbReference type="Proteomes" id="UP000076476">
    <property type="component" value="Unassembled WGS sequence"/>
</dbReference>
<dbReference type="HAMAP" id="MF_01185">
    <property type="entry name" value="FliW"/>
    <property type="match status" value="1"/>
</dbReference>
<comment type="caution">
    <text evidence="5">The sequence shown here is derived from an EMBL/GenBank/DDBJ whole genome shotgun (WGS) entry which is preliminary data.</text>
</comment>
<dbReference type="NCBIfam" id="NF009793">
    <property type="entry name" value="PRK13285.1-1"/>
    <property type="match status" value="1"/>
</dbReference>
<dbReference type="InterPro" id="IPR003775">
    <property type="entry name" value="Flagellar_assembly_factor_FliW"/>
</dbReference>
<proteinExistence type="inferred from homology"/>
<keyword evidence="5" id="KW-0282">Flagellum</keyword>
<comment type="subunit">
    <text evidence="4">Interacts with translational regulator CsrA and flagellin(s).</text>
</comment>
<evidence type="ECO:0000256" key="4">
    <source>
        <dbReference type="HAMAP-Rule" id="MF_01185"/>
    </source>
</evidence>
<keyword evidence="3 4" id="KW-0810">Translation regulation</keyword>
<evidence type="ECO:0000313" key="5">
    <source>
        <dbReference type="EMBL" id="KZN98012.1"/>
    </source>
</evidence>
<dbReference type="GO" id="GO:0044780">
    <property type="term" value="P:bacterial-type flagellum assembly"/>
    <property type="evidence" value="ECO:0007669"/>
    <property type="project" value="UniProtKB-UniRule"/>
</dbReference>
<comment type="function">
    <text evidence="4">Acts as an anti-CsrA protein, binds CsrA and prevents it from repressing translation of its target genes, one of which is flagellin. Binds to flagellin and participates in the assembly of the flagellum.</text>
</comment>
<dbReference type="PANTHER" id="PTHR39190:SF1">
    <property type="entry name" value="FLAGELLAR ASSEMBLY FACTOR FLIW"/>
    <property type="match status" value="1"/>
</dbReference>
<sequence>MRLKTKYHGEIEAASDSIIQFPSGIPGFLDEKEFVLLPFGAESPFFILQSVNTKELAFVMTIPFLFFKDYAIDLDDATIEQLEIESEQDVAVYVILTLEDPFENTTANLLAPVIINQKNKRAKQVILTGTTYKTKHPLMEQKEV</sequence>
<keyword evidence="5" id="KW-0969">Cilium</keyword>
<dbReference type="GO" id="GO:0005737">
    <property type="term" value="C:cytoplasm"/>
    <property type="evidence" value="ECO:0007669"/>
    <property type="project" value="UniProtKB-SubCell"/>
</dbReference>